<accession>A0A382GUZ0</accession>
<proteinExistence type="predicted"/>
<protein>
    <recommendedName>
        <fullName evidence="2">Acyl-CoA dehydrogenase/oxidase C-terminal domain-containing protein</fullName>
    </recommendedName>
</protein>
<gene>
    <name evidence="1" type="ORF">METZ01_LOCUS231217</name>
</gene>
<evidence type="ECO:0000313" key="1">
    <source>
        <dbReference type="EMBL" id="SVB78363.1"/>
    </source>
</evidence>
<name>A0A382GUZ0_9ZZZZ</name>
<evidence type="ECO:0008006" key="2">
    <source>
        <dbReference type="Google" id="ProtNLM"/>
    </source>
</evidence>
<organism evidence="1">
    <name type="scientific">marine metagenome</name>
    <dbReference type="NCBI Taxonomy" id="408172"/>
    <lineage>
        <taxon>unclassified sequences</taxon>
        <taxon>metagenomes</taxon>
        <taxon>ecological metagenomes</taxon>
    </lineage>
</organism>
<dbReference type="EMBL" id="UINC01057337">
    <property type="protein sequence ID" value="SVB78363.1"/>
    <property type="molecule type" value="Genomic_DNA"/>
</dbReference>
<dbReference type="AlphaFoldDB" id="A0A382GUZ0"/>
<sequence length="158" mass="18112">MTDAAVDMKKSNNLLENLITKCENSSNALNDLVNTAEKHVKERIFENGSLDTKLLEKEQFICHGFAWLKTYNIALREMLNWAKKLNENKKIHETEKLILQSSFGEYLSQVVGGIPMWQTEIIRAHDFGLTDQELNSFLTDDVKDLIKNGNTNNVKIQI</sequence>
<reference evidence="1" key="1">
    <citation type="submission" date="2018-05" db="EMBL/GenBank/DDBJ databases">
        <authorList>
            <person name="Lanie J.A."/>
            <person name="Ng W.-L."/>
            <person name="Kazmierczak K.M."/>
            <person name="Andrzejewski T.M."/>
            <person name="Davidsen T.M."/>
            <person name="Wayne K.J."/>
            <person name="Tettelin H."/>
            <person name="Glass J.I."/>
            <person name="Rusch D."/>
            <person name="Podicherti R."/>
            <person name="Tsui H.-C.T."/>
            <person name="Winkler M.E."/>
        </authorList>
    </citation>
    <scope>NUCLEOTIDE SEQUENCE</scope>
</reference>
<feature type="non-terminal residue" evidence="1">
    <location>
        <position position="158"/>
    </location>
</feature>